<reference evidence="3 4" key="1">
    <citation type="journal article" date="2019" name="Sci. Rep.">
        <title>Orb-weaving spider Araneus ventricosus genome elucidates the spidroin gene catalogue.</title>
        <authorList>
            <person name="Kono N."/>
            <person name="Nakamura H."/>
            <person name="Ohtoshi R."/>
            <person name="Moran D.A.P."/>
            <person name="Shinohara A."/>
            <person name="Yoshida Y."/>
            <person name="Fujiwara M."/>
            <person name="Mori M."/>
            <person name="Tomita M."/>
            <person name="Arakawa K."/>
        </authorList>
    </citation>
    <scope>NUCLEOTIDE SEQUENCE [LARGE SCALE GENOMIC DNA]</scope>
</reference>
<name>A0A4Y2LMX3_ARAVE</name>
<evidence type="ECO:0000313" key="4">
    <source>
        <dbReference type="Proteomes" id="UP000499080"/>
    </source>
</evidence>
<proteinExistence type="predicted"/>
<dbReference type="OrthoDB" id="2351036at2759"/>
<comment type="caution">
    <text evidence="3">The sequence shown here is derived from an EMBL/GenBank/DDBJ whole genome shotgun (WGS) entry which is preliminary data.</text>
</comment>
<evidence type="ECO:0000313" key="3">
    <source>
        <dbReference type="EMBL" id="GBN15972.1"/>
    </source>
</evidence>
<dbReference type="GO" id="GO:0003677">
    <property type="term" value="F:DNA binding"/>
    <property type="evidence" value="ECO:0007669"/>
    <property type="project" value="InterPro"/>
</dbReference>
<keyword evidence="1" id="KW-0472">Membrane</keyword>
<evidence type="ECO:0000259" key="2">
    <source>
        <dbReference type="Pfam" id="PF01498"/>
    </source>
</evidence>
<dbReference type="Pfam" id="PF01498">
    <property type="entry name" value="HTH_Tnp_Tc3_2"/>
    <property type="match status" value="1"/>
</dbReference>
<dbReference type="AlphaFoldDB" id="A0A4Y2LMX3"/>
<dbReference type="Proteomes" id="UP000499080">
    <property type="component" value="Unassembled WGS sequence"/>
</dbReference>
<sequence>MQESVQRRLTRIIKRDRRATLPQIAADFNAGPSTSVSVRTIQRHIMDMGFRSRRPTRVLLMTARYLAGVLVFLALQCILRCS</sequence>
<dbReference type="GO" id="GO:0006313">
    <property type="term" value="P:DNA transposition"/>
    <property type="evidence" value="ECO:0007669"/>
    <property type="project" value="InterPro"/>
</dbReference>
<keyword evidence="4" id="KW-1185">Reference proteome</keyword>
<feature type="domain" description="Transposase Tc1-like" evidence="2">
    <location>
        <begin position="6"/>
        <end position="64"/>
    </location>
</feature>
<keyword evidence="1" id="KW-0812">Transmembrane</keyword>
<feature type="transmembrane region" description="Helical" evidence="1">
    <location>
        <begin position="58"/>
        <end position="75"/>
    </location>
</feature>
<dbReference type="InterPro" id="IPR002492">
    <property type="entry name" value="Transposase_Tc1-like"/>
</dbReference>
<organism evidence="3 4">
    <name type="scientific">Araneus ventricosus</name>
    <name type="common">Orbweaver spider</name>
    <name type="synonym">Epeira ventricosa</name>
    <dbReference type="NCBI Taxonomy" id="182803"/>
    <lineage>
        <taxon>Eukaryota</taxon>
        <taxon>Metazoa</taxon>
        <taxon>Ecdysozoa</taxon>
        <taxon>Arthropoda</taxon>
        <taxon>Chelicerata</taxon>
        <taxon>Arachnida</taxon>
        <taxon>Araneae</taxon>
        <taxon>Araneomorphae</taxon>
        <taxon>Entelegynae</taxon>
        <taxon>Araneoidea</taxon>
        <taxon>Araneidae</taxon>
        <taxon>Araneus</taxon>
    </lineage>
</organism>
<evidence type="ECO:0000256" key="1">
    <source>
        <dbReference type="SAM" id="Phobius"/>
    </source>
</evidence>
<keyword evidence="1" id="KW-1133">Transmembrane helix</keyword>
<dbReference type="GO" id="GO:0015074">
    <property type="term" value="P:DNA integration"/>
    <property type="evidence" value="ECO:0007669"/>
    <property type="project" value="InterPro"/>
</dbReference>
<dbReference type="EMBL" id="BGPR01006087">
    <property type="protein sequence ID" value="GBN15972.1"/>
    <property type="molecule type" value="Genomic_DNA"/>
</dbReference>
<protein>
    <recommendedName>
        <fullName evidence="2">Transposase Tc1-like domain-containing protein</fullName>
    </recommendedName>
</protein>
<accession>A0A4Y2LMX3</accession>
<gene>
    <name evidence="3" type="ORF">AVEN_21229_1</name>
</gene>